<comment type="cofactor">
    <cofactor evidence="6">
        <name>Ca(2+)</name>
        <dbReference type="ChEBI" id="CHEBI:29108"/>
    </cofactor>
    <text evidence="6">Binds 1 Ca(2+) ion per dimer.</text>
</comment>
<dbReference type="GO" id="GO:0017000">
    <property type="term" value="P:antibiotic biosynthetic process"/>
    <property type="evidence" value="ECO:0007669"/>
    <property type="project" value="InterPro"/>
</dbReference>
<dbReference type="PIRSF" id="PIRSF001227">
    <property type="entry name" value="Pen_acylase"/>
    <property type="match status" value="1"/>
</dbReference>
<dbReference type="eggNOG" id="COG2366">
    <property type="taxonomic scope" value="Bacteria"/>
</dbReference>
<evidence type="ECO:0000256" key="5">
    <source>
        <dbReference type="PIRSR" id="PIRSR001227-1"/>
    </source>
</evidence>
<dbReference type="InterPro" id="IPR014395">
    <property type="entry name" value="Pen/GL7ACA/AHL_acylase"/>
</dbReference>
<dbReference type="Gene3D" id="3.60.20.10">
    <property type="entry name" value="Glutamine Phosphoribosylpyrophosphate, subunit 1, domain 1"/>
    <property type="match status" value="1"/>
</dbReference>
<dbReference type="Gene3D" id="1.10.1400.10">
    <property type="match status" value="1"/>
</dbReference>
<dbReference type="InterPro" id="IPR043146">
    <property type="entry name" value="Penicillin_amidase_N_B-knob"/>
</dbReference>
<evidence type="ECO:0000256" key="2">
    <source>
        <dbReference type="ARBA" id="ARBA00022729"/>
    </source>
</evidence>
<dbReference type="MEROPS" id="S45.002"/>
<keyword evidence="6" id="KW-0106">Calcium</keyword>
<keyword evidence="8" id="KW-1185">Reference proteome</keyword>
<organism evidence="7 8">
    <name type="scientific">Rippkaea orientalis (strain PCC 8801 / RF-1)</name>
    <name type="common">Cyanothece sp. (strain PCC 8801)</name>
    <dbReference type="NCBI Taxonomy" id="41431"/>
    <lineage>
        <taxon>Bacteria</taxon>
        <taxon>Bacillati</taxon>
        <taxon>Cyanobacteriota</taxon>
        <taxon>Cyanophyceae</taxon>
        <taxon>Oscillatoriophycideae</taxon>
        <taxon>Chroococcales</taxon>
        <taxon>Aphanothecaceae</taxon>
        <taxon>Rippkaea</taxon>
        <taxon>Rippkaea orientalis</taxon>
    </lineage>
</organism>
<dbReference type="InterPro" id="IPR002692">
    <property type="entry name" value="S45"/>
</dbReference>
<dbReference type="InterPro" id="IPR043147">
    <property type="entry name" value="Penicillin_amidase_A-knob"/>
</dbReference>
<dbReference type="InterPro" id="IPR023343">
    <property type="entry name" value="Penicillin_amidase_dom1"/>
</dbReference>
<feature type="active site" description="Nucleophile" evidence="5">
    <location>
        <position position="159"/>
    </location>
</feature>
<dbReference type="STRING" id="41431.PCC8801_2434"/>
<evidence type="ECO:0000313" key="8">
    <source>
        <dbReference type="Proteomes" id="UP000008204"/>
    </source>
</evidence>
<dbReference type="CDD" id="cd01936">
    <property type="entry name" value="Ntn_CA"/>
    <property type="match status" value="1"/>
</dbReference>
<dbReference type="HOGENOM" id="CLU_021155_0_0_3"/>
<dbReference type="Gene3D" id="2.30.120.10">
    <property type="match status" value="1"/>
</dbReference>
<protein>
    <submittedName>
        <fullName evidence="7">Peptidase S45 penicillin amidase</fullName>
    </submittedName>
</protein>
<keyword evidence="4" id="KW-0865">Zymogen</keyword>
<dbReference type="PANTHER" id="PTHR34218">
    <property type="entry name" value="PEPTIDASE S45 PENICILLIN AMIDASE"/>
    <property type="match status" value="1"/>
</dbReference>
<gene>
    <name evidence="7" type="ordered locus">PCC8801_2434</name>
</gene>
<dbReference type="AlphaFoldDB" id="B7K2Q2"/>
<evidence type="ECO:0000256" key="1">
    <source>
        <dbReference type="ARBA" id="ARBA00006586"/>
    </source>
</evidence>
<feature type="binding site" evidence="6">
    <location>
        <position position="231"/>
    </location>
    <ligand>
        <name>Ca(2+)</name>
        <dbReference type="ChEBI" id="CHEBI:29108"/>
    </ligand>
</feature>
<dbReference type="Proteomes" id="UP000008204">
    <property type="component" value="Chromosome"/>
</dbReference>
<dbReference type="EMBL" id="CP001287">
    <property type="protein sequence ID" value="ACK66445.1"/>
    <property type="molecule type" value="Genomic_DNA"/>
</dbReference>
<accession>B7K2Q2</accession>
<dbReference type="GO" id="GO:0016811">
    <property type="term" value="F:hydrolase activity, acting on carbon-nitrogen (but not peptide) bonds, in linear amides"/>
    <property type="evidence" value="ECO:0007669"/>
    <property type="project" value="InterPro"/>
</dbReference>
<feature type="binding site" evidence="6">
    <location>
        <position position="234"/>
    </location>
    <ligand>
        <name>Ca(2+)</name>
        <dbReference type="ChEBI" id="CHEBI:29108"/>
    </ligand>
</feature>
<dbReference type="Gene3D" id="1.10.439.10">
    <property type="entry name" value="Penicillin Amidohydrolase, domain 1"/>
    <property type="match status" value="1"/>
</dbReference>
<keyword evidence="2" id="KW-0732">Signal</keyword>
<dbReference type="GO" id="GO:0046872">
    <property type="term" value="F:metal ion binding"/>
    <property type="evidence" value="ECO:0007669"/>
    <property type="project" value="UniProtKB-KW"/>
</dbReference>
<dbReference type="KEGG" id="cyp:PCC8801_2434"/>
<evidence type="ECO:0000256" key="3">
    <source>
        <dbReference type="ARBA" id="ARBA00022801"/>
    </source>
</evidence>
<reference evidence="8" key="1">
    <citation type="journal article" date="2011" name="MBio">
        <title>Novel metabolic attributes of the genus Cyanothece, comprising a group of unicellular nitrogen-fixing Cyanobacteria.</title>
        <authorList>
            <person name="Bandyopadhyay A."/>
            <person name="Elvitigala T."/>
            <person name="Welsh E."/>
            <person name="Stockel J."/>
            <person name="Liberton M."/>
            <person name="Min H."/>
            <person name="Sherman L.A."/>
            <person name="Pakrasi H.B."/>
        </authorList>
    </citation>
    <scope>NUCLEOTIDE SEQUENCE [LARGE SCALE GENOMIC DNA]</scope>
    <source>
        <strain evidence="8">PCC 8801</strain>
    </source>
</reference>
<evidence type="ECO:0000256" key="4">
    <source>
        <dbReference type="ARBA" id="ARBA00023145"/>
    </source>
</evidence>
<dbReference type="InterPro" id="IPR029055">
    <property type="entry name" value="Ntn_hydrolases_N"/>
</dbReference>
<proteinExistence type="inferred from homology"/>
<dbReference type="RefSeq" id="WP_012595712.1">
    <property type="nucleotide sequence ID" value="NC_011726.1"/>
</dbReference>
<name>B7K2Q2_RIPO1</name>
<evidence type="ECO:0000313" key="7">
    <source>
        <dbReference type="EMBL" id="ACK66445.1"/>
    </source>
</evidence>
<keyword evidence="3" id="KW-0378">Hydrolase</keyword>
<sequence>MSSVGANQTEILWDTWGVPHLYAQDTKSLFKAFGWAQTKSHGNLILKLYGQARGKAAEYWGINYLESDQYVKTMGIPARAQEWYQQQSPEMREYLDYFATGINDYVAQHPDEIDDSVKLVLPITPTDILAHLQRVIHFHFVTNPQSVSSLQTIAPQGGSNGWVIAPEKSASNHSILLANPHLPWSDFYLWYEAHLNAPGVNSYGAALVGMPVLAIAFNDHLGWTVTLNPIDGADMYQLTLKDQGYLWDGEVKNFETKTETVKIRQANGSYTELQFGVKRSIHGIIIAQEKNKAFALRVVGLDHPHGLKQLWEMAKSTNLEQFEKGLKQLQIPLFNFLYADQKGQIFYLFNGLIPKRPQGNWNDWQKIIPGDTSKTLWTEYHNYETLPRLVNPKTGWLQNTNDPPWTSTYPPILEAKDYPPYLAPPSLSYAPNILRSQRSITLLKDSKKLSFEDVINHKFSSRLLMADRLLEILIPTAKALANPIGIEAVKVLEKWDRQTNIDSRGAVLFTLWALTLESKGIFSRPWNPENPLETPAGLADINTALAVLEGVAAQVELLYGSLDIPWGEVVKMRFGDKSIPASGGPGKLGSFRVLNIQATADEKFQVVFGDSFIAVVEFSDPIRANVLNVYGNSNQPNSPHRGDQLSLYAEGKMRPVWRSKEEVKNHLILEELIR</sequence>
<dbReference type="SUPFAM" id="SSF56235">
    <property type="entry name" value="N-terminal nucleophile aminohydrolases (Ntn hydrolases)"/>
    <property type="match status" value="1"/>
</dbReference>
<dbReference type="Pfam" id="PF01804">
    <property type="entry name" value="Penicil_amidase"/>
    <property type="match status" value="1"/>
</dbReference>
<evidence type="ECO:0000256" key="6">
    <source>
        <dbReference type="PIRSR" id="PIRSR001227-2"/>
    </source>
</evidence>
<dbReference type="PANTHER" id="PTHR34218:SF3">
    <property type="entry name" value="ACYL-HOMOSERINE LACTONE ACYLASE PVDQ"/>
    <property type="match status" value="1"/>
</dbReference>
<comment type="similarity">
    <text evidence="1">Belongs to the peptidase S45 family.</text>
</comment>
<keyword evidence="6" id="KW-0479">Metal-binding</keyword>